<reference evidence="2 3" key="1">
    <citation type="submission" date="2018-06" db="EMBL/GenBank/DDBJ databases">
        <title>Halonotius sp. F13-13 a new haloarchaeeon isolated from a solar saltern from Isla Cristina, Huelva, Spain.</title>
        <authorList>
            <person name="Duran-Viseras A."/>
            <person name="Sanchez-Porro C."/>
            <person name="Ventosa A."/>
        </authorList>
    </citation>
    <scope>NUCLEOTIDE SEQUENCE [LARGE SCALE GENOMIC DNA]</scope>
    <source>
        <strain evidence="2 3">F13-13</strain>
    </source>
</reference>
<dbReference type="EMBL" id="QKNY01000013">
    <property type="protein sequence ID" value="RJX42737.1"/>
    <property type="molecule type" value="Genomic_DNA"/>
</dbReference>
<dbReference type="SUPFAM" id="SSF55729">
    <property type="entry name" value="Acyl-CoA N-acyltransferases (Nat)"/>
    <property type="match status" value="1"/>
</dbReference>
<name>A0A3A6QA41_9EURY</name>
<gene>
    <name evidence="2" type="ORF">DM826_08565</name>
</gene>
<dbReference type="GO" id="GO:0016747">
    <property type="term" value="F:acyltransferase activity, transferring groups other than amino-acyl groups"/>
    <property type="evidence" value="ECO:0007669"/>
    <property type="project" value="InterPro"/>
</dbReference>
<dbReference type="InterPro" id="IPR000182">
    <property type="entry name" value="GNAT_dom"/>
</dbReference>
<keyword evidence="2" id="KW-0808">Transferase</keyword>
<evidence type="ECO:0000313" key="2">
    <source>
        <dbReference type="EMBL" id="RJX42737.1"/>
    </source>
</evidence>
<accession>A0A3A6QA41</accession>
<comment type="caution">
    <text evidence="2">The sequence shown here is derived from an EMBL/GenBank/DDBJ whole genome shotgun (WGS) entry which is preliminary data.</text>
</comment>
<evidence type="ECO:0000259" key="1">
    <source>
        <dbReference type="PROSITE" id="PS51186"/>
    </source>
</evidence>
<dbReference type="Gene3D" id="3.40.630.30">
    <property type="match status" value="1"/>
</dbReference>
<feature type="domain" description="N-acetyltransferase" evidence="1">
    <location>
        <begin position="1"/>
        <end position="153"/>
    </location>
</feature>
<organism evidence="2 3">
    <name type="scientific">Halonotius aquaticus</name>
    <dbReference type="NCBI Taxonomy" id="2216978"/>
    <lineage>
        <taxon>Archaea</taxon>
        <taxon>Methanobacteriati</taxon>
        <taxon>Methanobacteriota</taxon>
        <taxon>Stenosarchaea group</taxon>
        <taxon>Halobacteria</taxon>
        <taxon>Halobacteriales</taxon>
        <taxon>Haloferacaceae</taxon>
        <taxon>Halonotius</taxon>
    </lineage>
</organism>
<proteinExistence type="predicted"/>
<dbReference type="InterPro" id="IPR016181">
    <property type="entry name" value="Acyl_CoA_acyltransferase"/>
</dbReference>
<dbReference type="OrthoDB" id="104811at2157"/>
<dbReference type="Proteomes" id="UP000276588">
    <property type="component" value="Unassembled WGS sequence"/>
</dbReference>
<dbReference type="AlphaFoldDB" id="A0A3A6QA41"/>
<dbReference type="RefSeq" id="WP_120102987.1">
    <property type="nucleotide sequence ID" value="NZ_QKNY01000013.1"/>
</dbReference>
<sequence length="188" mass="20322">MYVRDGKSRDETWLRDGIEAMGLGEAVGEPQEYVIAVEEDSDERAGFGRLCVHADEPAVGELTHIGVRESWREQGVGAHIIERLLTKASDAGVETVYLLTDEPGYPAQFGFERVDDLPTPLADQRTQPKAVGDNDGGALAINPEAFEMPSRLRDAFKTASGAGEEPSVDAEEFGIDADGATYKYDTGS</sequence>
<keyword evidence="3" id="KW-1185">Reference proteome</keyword>
<dbReference type="CDD" id="cd04301">
    <property type="entry name" value="NAT_SF"/>
    <property type="match status" value="1"/>
</dbReference>
<evidence type="ECO:0000313" key="3">
    <source>
        <dbReference type="Proteomes" id="UP000276588"/>
    </source>
</evidence>
<dbReference type="Pfam" id="PF00583">
    <property type="entry name" value="Acetyltransf_1"/>
    <property type="match status" value="1"/>
</dbReference>
<protein>
    <submittedName>
        <fullName evidence="2">GNAT family N-acetyltransferase</fullName>
    </submittedName>
</protein>
<dbReference type="PROSITE" id="PS51186">
    <property type="entry name" value="GNAT"/>
    <property type="match status" value="1"/>
</dbReference>